<proteinExistence type="predicted"/>
<dbReference type="InterPro" id="IPR051099">
    <property type="entry name" value="AGR/TXD"/>
</dbReference>
<evidence type="ECO:0000256" key="1">
    <source>
        <dbReference type="ARBA" id="ARBA00022729"/>
    </source>
</evidence>
<dbReference type="AlphaFoldDB" id="A0A8D8WTB6"/>
<reference evidence="3" key="1">
    <citation type="submission" date="2021-05" db="EMBL/GenBank/DDBJ databases">
        <authorList>
            <person name="Alioto T."/>
            <person name="Alioto T."/>
            <person name="Gomez Garrido J."/>
        </authorList>
    </citation>
    <scope>NUCLEOTIDE SEQUENCE</scope>
</reference>
<protein>
    <submittedName>
        <fullName evidence="3">Thioredoxin domain-containing protein 12</fullName>
    </submittedName>
</protein>
<organism evidence="3">
    <name type="scientific">Cacopsylla melanoneura</name>
    <dbReference type="NCBI Taxonomy" id="428564"/>
    <lineage>
        <taxon>Eukaryota</taxon>
        <taxon>Metazoa</taxon>
        <taxon>Ecdysozoa</taxon>
        <taxon>Arthropoda</taxon>
        <taxon>Hexapoda</taxon>
        <taxon>Insecta</taxon>
        <taxon>Pterygota</taxon>
        <taxon>Neoptera</taxon>
        <taxon>Paraneoptera</taxon>
        <taxon>Hemiptera</taxon>
        <taxon>Sternorrhyncha</taxon>
        <taxon>Psylloidea</taxon>
        <taxon>Psyllidae</taxon>
        <taxon>Psyllinae</taxon>
        <taxon>Cacopsylla</taxon>
    </lineage>
</organism>
<dbReference type="PANTHER" id="PTHR15337:SF11">
    <property type="entry name" value="THIOREDOXIN DOMAIN-CONTAINING PROTEIN"/>
    <property type="match status" value="1"/>
</dbReference>
<evidence type="ECO:0000313" key="3">
    <source>
        <dbReference type="EMBL" id="CAG6669695.1"/>
    </source>
</evidence>
<evidence type="ECO:0000256" key="2">
    <source>
        <dbReference type="SAM" id="SignalP"/>
    </source>
</evidence>
<accession>A0A8D8WTB6</accession>
<sequence length="172" mass="19659">MSMQSIGVILCAHICIIFLYPSVTFPVSAEQSYARGFGDHLKWQLLEDGLQAAKQSRKPILALFHKSWCGACRFLCFAALGPKVANSDKIAQLGEHFELINVYDDEEPRDPKYFPDGGYIPRILFLNADGEVDPTIYNERGSTEHKYFYYNAQTIVESMQHAMQMYHVDREL</sequence>
<keyword evidence="1 2" id="KW-0732">Signal</keyword>
<feature type="signal peptide" evidence="2">
    <location>
        <begin position="1"/>
        <end position="29"/>
    </location>
</feature>
<dbReference type="Pfam" id="PF13899">
    <property type="entry name" value="Thioredoxin_7"/>
    <property type="match status" value="1"/>
</dbReference>
<dbReference type="EMBL" id="HBUF01221710">
    <property type="protein sequence ID" value="CAG6669695.1"/>
    <property type="molecule type" value="Transcribed_RNA"/>
</dbReference>
<name>A0A8D8WTB6_9HEMI</name>
<dbReference type="SUPFAM" id="SSF52833">
    <property type="entry name" value="Thioredoxin-like"/>
    <property type="match status" value="1"/>
</dbReference>
<dbReference type="InterPro" id="IPR036249">
    <property type="entry name" value="Thioredoxin-like_sf"/>
</dbReference>
<dbReference type="PANTHER" id="PTHR15337">
    <property type="entry name" value="ANTERIOR GRADIENT PROTEIN-RELATED"/>
    <property type="match status" value="1"/>
</dbReference>
<dbReference type="GO" id="GO:0005783">
    <property type="term" value="C:endoplasmic reticulum"/>
    <property type="evidence" value="ECO:0007669"/>
    <property type="project" value="TreeGrafter"/>
</dbReference>
<dbReference type="Gene3D" id="3.40.30.10">
    <property type="entry name" value="Glutaredoxin"/>
    <property type="match status" value="1"/>
</dbReference>
<feature type="chain" id="PRO_5034759424" evidence="2">
    <location>
        <begin position="30"/>
        <end position="172"/>
    </location>
</feature>